<dbReference type="PANTHER" id="PTHR43727">
    <property type="entry name" value="DIAMINOPIMELATE DECARBOXYLASE"/>
    <property type="match status" value="1"/>
</dbReference>
<protein>
    <submittedName>
        <fullName evidence="11">Diaminopimelate decarboxylase</fullName>
    </submittedName>
</protein>
<dbReference type="GO" id="GO:0008836">
    <property type="term" value="F:diaminopimelate decarboxylase activity"/>
    <property type="evidence" value="ECO:0007669"/>
    <property type="project" value="InterPro"/>
</dbReference>
<evidence type="ECO:0000256" key="4">
    <source>
        <dbReference type="ARBA" id="ARBA00023154"/>
    </source>
</evidence>
<feature type="domain" description="Orn/DAP/Arg decarboxylase 2 C-terminal" evidence="9">
    <location>
        <begin position="303"/>
        <end position="397"/>
    </location>
</feature>
<dbReference type="Pfam" id="PF02784">
    <property type="entry name" value="Orn_Arg_deC_N"/>
    <property type="match status" value="1"/>
</dbReference>
<dbReference type="GO" id="GO:0009089">
    <property type="term" value="P:lysine biosynthetic process via diaminopimelate"/>
    <property type="evidence" value="ECO:0007669"/>
    <property type="project" value="InterPro"/>
</dbReference>
<reference evidence="11" key="1">
    <citation type="submission" date="2021-12" db="EMBL/GenBank/DDBJ databases">
        <authorList>
            <person name="Lee J.-H."/>
            <person name="Kim S.-B."/>
        </authorList>
    </citation>
    <scope>NUCLEOTIDE SEQUENCE</scope>
    <source>
        <strain evidence="11">NR30</strain>
    </source>
</reference>
<dbReference type="PRINTS" id="PR01181">
    <property type="entry name" value="DAPDCRBXLASE"/>
</dbReference>
<dbReference type="RefSeq" id="WP_232652244.1">
    <property type="nucleotide sequence ID" value="NZ_JAJSBI010000019.1"/>
</dbReference>
<dbReference type="Gene3D" id="3.20.20.10">
    <property type="entry name" value="Alanine racemase"/>
    <property type="match status" value="1"/>
</dbReference>
<feature type="region of interest" description="Disordered" evidence="8">
    <location>
        <begin position="144"/>
        <end position="163"/>
    </location>
</feature>
<gene>
    <name evidence="11" type="ORF">LJ657_31470</name>
</gene>
<keyword evidence="2" id="KW-0210">Decarboxylase</keyword>
<comment type="similarity">
    <text evidence="7">Belongs to the Orn/Lys/Arg decarboxylase class-II family.</text>
</comment>
<evidence type="ECO:0000256" key="7">
    <source>
        <dbReference type="RuleBase" id="RU003737"/>
    </source>
</evidence>
<evidence type="ECO:0000313" key="11">
    <source>
        <dbReference type="EMBL" id="MCD9878061.1"/>
    </source>
</evidence>
<dbReference type="Pfam" id="PF00278">
    <property type="entry name" value="Orn_DAP_Arg_deC"/>
    <property type="match status" value="1"/>
</dbReference>
<dbReference type="InterPro" id="IPR000183">
    <property type="entry name" value="Orn/DAP/Arg_de-COase"/>
</dbReference>
<evidence type="ECO:0000256" key="6">
    <source>
        <dbReference type="PIRSR" id="PIRSR600183-50"/>
    </source>
</evidence>
<dbReference type="InterPro" id="IPR022644">
    <property type="entry name" value="De-COase2_N"/>
</dbReference>
<dbReference type="PROSITE" id="PS00879">
    <property type="entry name" value="ODR_DC_2_2"/>
    <property type="match status" value="1"/>
</dbReference>
<accession>A0A9Q3VVD1</accession>
<dbReference type="PRINTS" id="PR01179">
    <property type="entry name" value="ODADCRBXLASE"/>
</dbReference>
<evidence type="ECO:0000256" key="1">
    <source>
        <dbReference type="ARBA" id="ARBA00001933"/>
    </source>
</evidence>
<organism evidence="11 12">
    <name type="scientific">Streptomyces guryensis</name>
    <dbReference type="NCBI Taxonomy" id="2886947"/>
    <lineage>
        <taxon>Bacteria</taxon>
        <taxon>Bacillati</taxon>
        <taxon>Actinomycetota</taxon>
        <taxon>Actinomycetes</taxon>
        <taxon>Kitasatosporales</taxon>
        <taxon>Streptomycetaceae</taxon>
        <taxon>Streptomyces</taxon>
    </lineage>
</organism>
<dbReference type="PROSITE" id="PS00878">
    <property type="entry name" value="ODR_DC_2_1"/>
    <property type="match status" value="1"/>
</dbReference>
<keyword evidence="12" id="KW-1185">Reference proteome</keyword>
<keyword evidence="4" id="KW-0028">Amino-acid biosynthesis</keyword>
<feature type="compositionally biased region" description="Low complexity" evidence="8">
    <location>
        <begin position="144"/>
        <end position="159"/>
    </location>
</feature>
<evidence type="ECO:0000256" key="8">
    <source>
        <dbReference type="SAM" id="MobiDB-lite"/>
    </source>
</evidence>
<comment type="caution">
    <text evidence="11">The sequence shown here is derived from an EMBL/GenBank/DDBJ whole genome shotgun (WGS) entry which is preliminary data.</text>
</comment>
<keyword evidence="5" id="KW-0456">Lyase</keyword>
<evidence type="ECO:0000259" key="9">
    <source>
        <dbReference type="Pfam" id="PF00278"/>
    </source>
</evidence>
<feature type="active site" description="Proton donor" evidence="6">
    <location>
        <position position="370"/>
    </location>
</feature>
<name>A0A9Q3VVD1_9ACTN</name>
<dbReference type="AlphaFoldDB" id="A0A9Q3VVD1"/>
<evidence type="ECO:0000313" key="12">
    <source>
        <dbReference type="Proteomes" id="UP001108029"/>
    </source>
</evidence>
<dbReference type="EMBL" id="JAJSBI010000019">
    <property type="protein sequence ID" value="MCD9878061.1"/>
    <property type="molecule type" value="Genomic_DNA"/>
</dbReference>
<dbReference type="SUPFAM" id="SSF51419">
    <property type="entry name" value="PLP-binding barrel"/>
    <property type="match status" value="1"/>
</dbReference>
<dbReference type="InterPro" id="IPR022657">
    <property type="entry name" value="De-COase2_CS"/>
</dbReference>
<dbReference type="InterPro" id="IPR022653">
    <property type="entry name" value="De-COase2_pyr-phos_BS"/>
</dbReference>
<evidence type="ECO:0000256" key="5">
    <source>
        <dbReference type="ARBA" id="ARBA00023239"/>
    </source>
</evidence>
<keyword evidence="4" id="KW-0457">Lysine biosynthesis</keyword>
<dbReference type="InterPro" id="IPR022643">
    <property type="entry name" value="De-COase2_C"/>
</dbReference>
<dbReference type="PANTHER" id="PTHR43727:SF3">
    <property type="entry name" value="GROUP IV DECARBOXYLASE"/>
    <property type="match status" value="1"/>
</dbReference>
<dbReference type="InterPro" id="IPR009006">
    <property type="entry name" value="Ala_racemase/Decarboxylase_C"/>
</dbReference>
<dbReference type="SUPFAM" id="SSF50621">
    <property type="entry name" value="Alanine racemase C-terminal domain-like"/>
    <property type="match status" value="1"/>
</dbReference>
<dbReference type="Proteomes" id="UP001108029">
    <property type="component" value="Unassembled WGS sequence"/>
</dbReference>
<evidence type="ECO:0000259" key="10">
    <source>
        <dbReference type="Pfam" id="PF02784"/>
    </source>
</evidence>
<evidence type="ECO:0000256" key="3">
    <source>
        <dbReference type="ARBA" id="ARBA00022898"/>
    </source>
</evidence>
<proteinExistence type="inferred from homology"/>
<evidence type="ECO:0000256" key="2">
    <source>
        <dbReference type="ARBA" id="ARBA00022793"/>
    </source>
</evidence>
<dbReference type="FunFam" id="3.20.20.10:FF:000008">
    <property type="entry name" value="Ornithine decarboxylase"/>
    <property type="match status" value="1"/>
</dbReference>
<dbReference type="InterPro" id="IPR029066">
    <property type="entry name" value="PLP-binding_barrel"/>
</dbReference>
<keyword evidence="3 6" id="KW-0663">Pyridoxal phosphate</keyword>
<sequence length="446" mass="47005">MTNSPAGERRERILRAAVRDRLVEPDSAALTAFVDLDGVAASVAALHKAFPDSVNVLHTFAAKANCLVPVLAELRSLGMGCEVASPGELAQALAAGFAPEQIVYDSPAKTRSDLRQALELGVAVNADNFQELARIDEILAEAPAATSESASTSESAPASRLGVRLNPQVGGGGIAEMSTATATSKFGIALEDDGNRQRLLAAYRDRPWLTWVHAHVGSQGCPLELIAQGIAKAVAFADEVNSTCGRRQVIGIDIGGGLPVNFADDETTPGFDDYVATLRTHAPALFTGEYRIVTEFGRSLLAKNGFTAACVEYTKVSGGRPIAITHAGAQVATRTVFMPTAWPLRLTAHGPDGILKQGEPVPQDIAGPCCFAGDLLAEARPLPLLAPGDIVALLDTGAYYSSTPFHYNSLPDPAVHGVRVDPDGHVHFRPLRQAETLDDVLARTGH</sequence>
<dbReference type="InterPro" id="IPR002986">
    <property type="entry name" value="DAP_deCOOHase_LysA"/>
</dbReference>
<feature type="domain" description="Orn/DAP/Arg decarboxylase 2 N-terminal" evidence="10">
    <location>
        <begin position="39"/>
        <end position="301"/>
    </location>
</feature>
<dbReference type="Gene3D" id="2.40.37.10">
    <property type="entry name" value="Lyase, Ornithine Decarboxylase, Chain A, domain 1"/>
    <property type="match status" value="1"/>
</dbReference>
<comment type="cofactor">
    <cofactor evidence="1 6">
        <name>pyridoxal 5'-phosphate</name>
        <dbReference type="ChEBI" id="CHEBI:597326"/>
    </cofactor>
</comment>
<feature type="modified residue" description="N6-(pyridoxal phosphate)lysine" evidence="6">
    <location>
        <position position="63"/>
    </location>
</feature>